<dbReference type="eggNOG" id="COG1520">
    <property type="taxonomic scope" value="Bacteria"/>
</dbReference>
<name>F4LX18_TEPAE</name>
<protein>
    <recommendedName>
        <fullName evidence="5">Pyrrolo-quinoline quinone repeat-containing protein</fullName>
    </recommendedName>
</protein>
<keyword evidence="4" id="KW-1185">Reference proteome</keyword>
<gene>
    <name evidence="3" type="ordered locus">TEPIRE1_0883</name>
</gene>
<dbReference type="STRING" id="1209989.TepRe1_0815"/>
<evidence type="ECO:0000313" key="4">
    <source>
        <dbReference type="Proteomes" id="UP000010802"/>
    </source>
</evidence>
<keyword evidence="2" id="KW-0732">Signal</keyword>
<sequence length="496" mass="55940">MKKACILLVTMLIALSLFISGCKNAEIKEDNPLPITYDNKSHSNEIGAKNTTNDNSDRIKSQNLSKSIEWVFPPELDIHRTLAQHSNIALDSEKNILYTTNFEEGLTAIHASSGEVAGEYKFFDMGLNSVEIVELGLHPNGNIYAYDFGNSKVLIINPNGKLEYTIPFEYNENFIMTVPKFVFTKNSFAYFGGQDGKVYCVNEKGDIIWNVLIGENKVTNTNQPVTEICISNDEGLIIAVSSFTEYNPVYGIDALTGEIKWEYINPKFKYVSYITKDRFNNIILAANDPKQSDIWFSADPNAPDPPFDKINTIIGGSIILLDSNGNEKSILEIPNEVNIELVKPDPSHKRLIAICSTYVKEENLLSPYFLFIIDYEGNIIKGRSVNMSMEVLARKSEDNILVDGDYIYVGSDDGLKKFDIDGNLIDTHDIIIDEKIHARIFQTDPKEKVIYLIGTGEQISDEHGSSSRIFKYFYYEMVSEDDIEPLTDEELNKIPN</sequence>
<dbReference type="PROSITE" id="PS51257">
    <property type="entry name" value="PROKAR_LIPOPROTEIN"/>
    <property type="match status" value="1"/>
</dbReference>
<dbReference type="HOGENOM" id="CLU_549715_0_0_9"/>
<evidence type="ECO:0008006" key="5">
    <source>
        <dbReference type="Google" id="ProtNLM"/>
    </source>
</evidence>
<evidence type="ECO:0000256" key="2">
    <source>
        <dbReference type="SAM" id="SignalP"/>
    </source>
</evidence>
<dbReference type="InterPro" id="IPR011047">
    <property type="entry name" value="Quinoprotein_ADH-like_sf"/>
</dbReference>
<evidence type="ECO:0000313" key="3">
    <source>
        <dbReference type="EMBL" id="CCP25601.1"/>
    </source>
</evidence>
<accession>L0RXH6</accession>
<dbReference type="RefSeq" id="WP_013777919.1">
    <property type="nucleotide sequence ID" value="NC_015519.1"/>
</dbReference>
<dbReference type="KEGG" id="tep:TepRe1_0815"/>
<dbReference type="PATRIC" id="fig|1209989.3.peg.982"/>
<dbReference type="InterPro" id="IPR015943">
    <property type="entry name" value="WD40/YVTN_repeat-like_dom_sf"/>
</dbReference>
<dbReference type="Proteomes" id="UP000010802">
    <property type="component" value="Chromosome"/>
</dbReference>
<proteinExistence type="predicted"/>
<dbReference type="EMBL" id="HF563609">
    <property type="protein sequence ID" value="CCP25601.1"/>
    <property type="molecule type" value="Genomic_DNA"/>
</dbReference>
<accession>F4LX18</accession>
<dbReference type="Gene3D" id="2.130.10.10">
    <property type="entry name" value="YVTN repeat-like/Quinoprotein amine dehydrogenase"/>
    <property type="match status" value="1"/>
</dbReference>
<feature type="region of interest" description="Disordered" evidence="1">
    <location>
        <begin position="38"/>
        <end position="58"/>
    </location>
</feature>
<feature type="chain" id="PRO_5003311236" description="Pyrrolo-quinoline quinone repeat-containing protein" evidence="2">
    <location>
        <begin position="26"/>
        <end position="496"/>
    </location>
</feature>
<feature type="signal peptide" evidence="2">
    <location>
        <begin position="1"/>
        <end position="25"/>
    </location>
</feature>
<organism evidence="3 4">
    <name type="scientific">Tepidanaerobacter acetatoxydans (strain DSM 21804 / JCM 16047 / Re1)</name>
    <dbReference type="NCBI Taxonomy" id="1209989"/>
    <lineage>
        <taxon>Bacteria</taxon>
        <taxon>Bacillati</taxon>
        <taxon>Bacillota</taxon>
        <taxon>Clostridia</taxon>
        <taxon>Thermosediminibacterales</taxon>
        <taxon>Tepidanaerobacteraceae</taxon>
        <taxon>Tepidanaerobacter</taxon>
    </lineage>
</organism>
<reference evidence="4" key="1">
    <citation type="journal article" date="2013" name="Genome Announc.">
        <title>First genome sequence of a syntrophic acetate-oxidizing bacterium, Tepidanaerobacter acetatoxydans strain Re1.</title>
        <authorList>
            <person name="Manzoor S."/>
            <person name="Bongcam-Rudloff E."/>
            <person name="Schnurer A."/>
            <person name="Muller B."/>
        </authorList>
    </citation>
    <scope>NUCLEOTIDE SEQUENCE [LARGE SCALE GENOMIC DNA]</scope>
    <source>
        <strain evidence="4">Re1</strain>
    </source>
</reference>
<dbReference type="AlphaFoldDB" id="F4LX18"/>
<dbReference type="SUPFAM" id="SSF50998">
    <property type="entry name" value="Quinoprotein alcohol dehydrogenase-like"/>
    <property type="match status" value="1"/>
</dbReference>
<dbReference type="KEGG" id="tae:TepiRe1_0883"/>
<dbReference type="OrthoDB" id="1776264at2"/>
<evidence type="ECO:0000256" key="1">
    <source>
        <dbReference type="SAM" id="MobiDB-lite"/>
    </source>
</evidence>